<evidence type="ECO:0000313" key="2">
    <source>
        <dbReference type="EMBL" id="TQL51912.1"/>
    </source>
</evidence>
<evidence type="ECO:0000313" key="3">
    <source>
        <dbReference type="Proteomes" id="UP000319516"/>
    </source>
</evidence>
<evidence type="ECO:0000259" key="1">
    <source>
        <dbReference type="PROSITE" id="PS51819"/>
    </source>
</evidence>
<dbReference type="GO" id="GO:0016829">
    <property type="term" value="F:lyase activity"/>
    <property type="evidence" value="ECO:0007669"/>
    <property type="project" value="UniProtKB-KW"/>
</dbReference>
<name>A0A542YV02_9MICO</name>
<dbReference type="RefSeq" id="WP_141785855.1">
    <property type="nucleotide sequence ID" value="NZ_BAAAIK010000001.1"/>
</dbReference>
<proteinExistence type="predicted"/>
<dbReference type="PROSITE" id="PS51819">
    <property type="entry name" value="VOC"/>
    <property type="match status" value="1"/>
</dbReference>
<dbReference type="Pfam" id="PF00903">
    <property type="entry name" value="Glyoxalase"/>
    <property type="match status" value="1"/>
</dbReference>
<accession>A0A542YV02</accession>
<dbReference type="InterPro" id="IPR029068">
    <property type="entry name" value="Glyas_Bleomycin-R_OHBP_Dase"/>
</dbReference>
<gene>
    <name evidence="2" type="ORF">FB467_3079</name>
</gene>
<dbReference type="AlphaFoldDB" id="A0A542YV02"/>
<comment type="caution">
    <text evidence="2">The sequence shown here is derived from an EMBL/GenBank/DDBJ whole genome shotgun (WGS) entry which is preliminary data.</text>
</comment>
<dbReference type="EMBL" id="VFOP01000001">
    <property type="protein sequence ID" value="TQL51912.1"/>
    <property type="molecule type" value="Genomic_DNA"/>
</dbReference>
<sequence length="138" mass="15661">MATWFSYEYCTDVSATRQFYGEFLGLTQIWDEPGDIAFRHDCVQVSFQRVDALDRPDTWAFQPGWGHGQLPEAPQTERVRSISIALSPSGFRSAVNRVKVAGVHRLRPEPFWVGYWSFVVRDPDGLTVELTDPESPGP</sequence>
<dbReference type="SUPFAM" id="SSF54593">
    <property type="entry name" value="Glyoxalase/Bleomycin resistance protein/Dihydroxybiphenyl dioxygenase"/>
    <property type="match status" value="1"/>
</dbReference>
<dbReference type="InterPro" id="IPR037523">
    <property type="entry name" value="VOC_core"/>
</dbReference>
<dbReference type="GO" id="GO:0051213">
    <property type="term" value="F:dioxygenase activity"/>
    <property type="evidence" value="ECO:0007669"/>
    <property type="project" value="UniProtKB-KW"/>
</dbReference>
<dbReference type="Gene3D" id="3.10.180.10">
    <property type="entry name" value="2,3-Dihydroxybiphenyl 1,2-Dioxygenase, domain 1"/>
    <property type="match status" value="1"/>
</dbReference>
<keyword evidence="2" id="KW-0560">Oxidoreductase</keyword>
<protein>
    <submittedName>
        <fullName evidence="2">Catechol 2,3-dioxygenase-like lactoylglutathione lyase family enzyme</fullName>
    </submittedName>
</protein>
<reference evidence="2 3" key="1">
    <citation type="submission" date="2019-06" db="EMBL/GenBank/DDBJ databases">
        <title>Sequencing the genomes of 1000 actinobacteria strains.</title>
        <authorList>
            <person name="Klenk H.-P."/>
        </authorList>
    </citation>
    <scope>NUCLEOTIDE SEQUENCE [LARGE SCALE GENOMIC DNA]</scope>
    <source>
        <strain evidence="2 3">DSM 12335</strain>
    </source>
</reference>
<dbReference type="Proteomes" id="UP000319516">
    <property type="component" value="Unassembled WGS sequence"/>
</dbReference>
<dbReference type="InterPro" id="IPR004360">
    <property type="entry name" value="Glyas_Fos-R_dOase_dom"/>
</dbReference>
<feature type="domain" description="VOC" evidence="1">
    <location>
        <begin position="1"/>
        <end position="133"/>
    </location>
</feature>
<organism evidence="2 3">
    <name type="scientific">Ornithinicoccus hortensis</name>
    <dbReference type="NCBI Taxonomy" id="82346"/>
    <lineage>
        <taxon>Bacteria</taxon>
        <taxon>Bacillati</taxon>
        <taxon>Actinomycetota</taxon>
        <taxon>Actinomycetes</taxon>
        <taxon>Micrococcales</taxon>
        <taxon>Intrasporangiaceae</taxon>
        <taxon>Ornithinicoccus</taxon>
    </lineage>
</organism>
<dbReference type="OrthoDB" id="8018325at2"/>
<keyword evidence="2" id="KW-0223">Dioxygenase</keyword>
<keyword evidence="3" id="KW-1185">Reference proteome</keyword>
<keyword evidence="2" id="KW-0456">Lyase</keyword>